<organism evidence="33 34">
    <name type="scientific">Caenorhabditis angaria</name>
    <dbReference type="NCBI Taxonomy" id="860376"/>
    <lineage>
        <taxon>Eukaryota</taxon>
        <taxon>Metazoa</taxon>
        <taxon>Ecdysozoa</taxon>
        <taxon>Nematoda</taxon>
        <taxon>Chromadorea</taxon>
        <taxon>Rhabditida</taxon>
        <taxon>Rhabditina</taxon>
        <taxon>Rhabditomorpha</taxon>
        <taxon>Rhabditoidea</taxon>
        <taxon>Rhabditidae</taxon>
        <taxon>Peloderinae</taxon>
        <taxon>Caenorhabditis</taxon>
    </lineage>
</organism>
<evidence type="ECO:0000256" key="28">
    <source>
        <dbReference type="RuleBase" id="RU362125"/>
    </source>
</evidence>
<keyword evidence="34" id="KW-1185">Reference proteome</keyword>
<evidence type="ECO:0000256" key="26">
    <source>
        <dbReference type="ARBA" id="ARBA00049140"/>
    </source>
</evidence>
<dbReference type="PANTHER" id="PTHR43884">
    <property type="entry name" value="ACYL-COA DEHYDROGENASE"/>
    <property type="match status" value="1"/>
</dbReference>
<dbReference type="GO" id="GO:0050660">
    <property type="term" value="F:flavin adenine dinucleotide binding"/>
    <property type="evidence" value="ECO:0007669"/>
    <property type="project" value="InterPro"/>
</dbReference>
<dbReference type="Gene3D" id="1.20.140.10">
    <property type="entry name" value="Butyryl-CoA Dehydrogenase, subunit A, domain 3"/>
    <property type="match status" value="2"/>
</dbReference>
<evidence type="ECO:0000256" key="7">
    <source>
        <dbReference type="ARBA" id="ARBA00022792"/>
    </source>
</evidence>
<dbReference type="Pfam" id="PF02770">
    <property type="entry name" value="Acyl-CoA_dh_M"/>
    <property type="match status" value="1"/>
</dbReference>
<dbReference type="EMBL" id="CANHGI010000002">
    <property type="protein sequence ID" value="CAI5441882.1"/>
    <property type="molecule type" value="Genomic_DNA"/>
</dbReference>
<dbReference type="OrthoDB" id="2588832at2759"/>
<evidence type="ECO:0000256" key="18">
    <source>
        <dbReference type="ARBA" id="ARBA00040902"/>
    </source>
</evidence>
<dbReference type="SUPFAM" id="SSF56645">
    <property type="entry name" value="Acyl-CoA dehydrogenase NM domain-like"/>
    <property type="match status" value="1"/>
</dbReference>
<dbReference type="InterPro" id="IPR009100">
    <property type="entry name" value="AcylCoA_DH/oxidase_NM_dom_sf"/>
</dbReference>
<dbReference type="GO" id="GO:0000062">
    <property type="term" value="F:fatty-acyl-CoA binding"/>
    <property type="evidence" value="ECO:0007669"/>
    <property type="project" value="TreeGrafter"/>
</dbReference>
<sequence length="614" mass="66429">MFIIFRFSSRKKRSAKMLSTLGKSATRLASSKKAAVESSSFVMNLFRGKSVTEQVFPYPLRLDAERKETLGMVMGPLEKMLQDVNNVTKNDETSDIPKAVLDQFAELGTFGVLVPPELEGSGFNNSQLARVAEIVGAYDLGFGVVMGAHQSIGYKGILIEGTEAQKQKYLPDLATGRKFAAFALTEPTTGSDASSVRSRAVLSDDGKHYVLNGGKIWISNGGFADVFTVFAQTPIKQADGSTKDKMSAFIVERAFGGITSGPQEKKMGIKGSNTTEVHFENVKIPVENLLGKEGEGFKVAMNILNNGRFGIPAACTGAMKHCIQKTVDHVTTRVQFGKKISEFGNVQEKLIDMVAKCYATESIVYMLSANMDAGIKEYQLEAAIGKVFASENAWNVCDDAIQLHGGMGFMRETGLERVLRDLRIFRIFEGANDVLRLFIALTGAQHAGKHLAQQASSGVGGMLGLAMARVTGGPATGSNFDSVVDSSLKDSANLLDGQIKLFGQTVQNLLIKHKKGIIDRQYELVRVANSAIDIYSSISVLSRATYAIKNKSTSADFERDVANYYITKALRNSQLSLEQAGKGVENATTVSTIESLAKQIYSNGGSPLQHPVEL</sequence>
<dbReference type="InterPro" id="IPR037069">
    <property type="entry name" value="AcylCoA_DH/ox_N_sf"/>
</dbReference>
<keyword evidence="14" id="KW-0443">Lipid metabolism</keyword>
<comment type="catalytic activity">
    <reaction evidence="25">
        <text>a very-long-chain 2,3-saturated fatty acyl-CoA + oxidized [electron-transfer flavoprotein] + H(+) = a very-long-chain (2E)-enoyl-CoA + reduced [electron-transfer flavoprotein]</text>
        <dbReference type="Rhea" id="RHEA:19181"/>
        <dbReference type="Rhea" id="RHEA-COMP:10685"/>
        <dbReference type="Rhea" id="RHEA-COMP:10686"/>
        <dbReference type="ChEBI" id="CHEBI:15378"/>
        <dbReference type="ChEBI" id="CHEBI:57692"/>
        <dbReference type="ChEBI" id="CHEBI:58307"/>
        <dbReference type="ChEBI" id="CHEBI:83724"/>
        <dbReference type="ChEBI" id="CHEBI:83728"/>
        <dbReference type="EC" id="1.3.8.9"/>
    </reaction>
    <physiologicalReaction direction="left-to-right" evidence="25">
        <dbReference type="Rhea" id="RHEA:19182"/>
    </physiologicalReaction>
</comment>
<evidence type="ECO:0000256" key="2">
    <source>
        <dbReference type="ARBA" id="ARBA00004637"/>
    </source>
</evidence>
<evidence type="ECO:0000256" key="20">
    <source>
        <dbReference type="ARBA" id="ARBA00046812"/>
    </source>
</evidence>
<keyword evidence="5" id="KW-0597">Phosphoprotein</keyword>
<reference evidence="33" key="1">
    <citation type="submission" date="2022-11" db="EMBL/GenBank/DDBJ databases">
        <authorList>
            <person name="Kikuchi T."/>
        </authorList>
    </citation>
    <scope>NUCLEOTIDE SEQUENCE</scope>
    <source>
        <strain evidence="33">PS1010</strain>
    </source>
</reference>
<evidence type="ECO:0000259" key="31">
    <source>
        <dbReference type="Pfam" id="PF02771"/>
    </source>
</evidence>
<comment type="catalytic activity">
    <reaction evidence="21">
        <text>dodecanoyl-CoA + oxidized [electron-transfer flavoprotein] + H(+) = (2E)-dodecenoyl-CoA + reduced [electron-transfer flavoprotein]</text>
        <dbReference type="Rhea" id="RHEA:47296"/>
        <dbReference type="Rhea" id="RHEA-COMP:10685"/>
        <dbReference type="Rhea" id="RHEA-COMP:10686"/>
        <dbReference type="ChEBI" id="CHEBI:15378"/>
        <dbReference type="ChEBI" id="CHEBI:57330"/>
        <dbReference type="ChEBI" id="CHEBI:57375"/>
        <dbReference type="ChEBI" id="CHEBI:57692"/>
        <dbReference type="ChEBI" id="CHEBI:58307"/>
    </reaction>
    <physiologicalReaction direction="left-to-right" evidence="21">
        <dbReference type="Rhea" id="RHEA:47297"/>
    </physiologicalReaction>
</comment>
<dbReference type="SUPFAM" id="SSF47203">
    <property type="entry name" value="Acyl-CoA dehydrogenase C-terminal domain-like"/>
    <property type="match status" value="1"/>
</dbReference>
<evidence type="ECO:0000256" key="17">
    <source>
        <dbReference type="ARBA" id="ARBA00039034"/>
    </source>
</evidence>
<dbReference type="InterPro" id="IPR006091">
    <property type="entry name" value="Acyl-CoA_Oxase/DH_mid-dom"/>
</dbReference>
<keyword evidence="9 28" id="KW-0274">FAD</keyword>
<evidence type="ECO:0000256" key="6">
    <source>
        <dbReference type="ARBA" id="ARBA00022630"/>
    </source>
</evidence>
<evidence type="ECO:0000256" key="9">
    <source>
        <dbReference type="ARBA" id="ARBA00022827"/>
    </source>
</evidence>
<dbReference type="InterPro" id="IPR049448">
    <property type="entry name" value="ACAD9/ACADV-like_C"/>
</dbReference>
<evidence type="ECO:0000256" key="21">
    <source>
        <dbReference type="ARBA" id="ARBA00047893"/>
    </source>
</evidence>
<keyword evidence="13 28" id="KW-0560">Oxidoreductase</keyword>
<dbReference type="GO" id="GO:0005743">
    <property type="term" value="C:mitochondrial inner membrane"/>
    <property type="evidence" value="ECO:0007669"/>
    <property type="project" value="UniProtKB-SubCell"/>
</dbReference>
<evidence type="ECO:0000313" key="34">
    <source>
        <dbReference type="Proteomes" id="UP001152747"/>
    </source>
</evidence>
<protein>
    <recommendedName>
        <fullName evidence="18">Very long-chain specific acyl-CoA dehydrogenase, mitochondrial</fullName>
        <ecNumber evidence="17">1.3.8.9</ecNumber>
    </recommendedName>
</protein>
<dbReference type="FunFam" id="1.20.140.10:FF:000008">
    <property type="entry name" value="acyl-CoA dehydrogenase family member 9, mitochondrial"/>
    <property type="match status" value="1"/>
</dbReference>
<evidence type="ECO:0000256" key="4">
    <source>
        <dbReference type="ARBA" id="ARBA00009347"/>
    </source>
</evidence>
<keyword evidence="16" id="KW-0472">Membrane</keyword>
<dbReference type="GO" id="GO:0006631">
    <property type="term" value="P:fatty acid metabolic process"/>
    <property type="evidence" value="ECO:0007669"/>
    <property type="project" value="UniProtKB-KW"/>
</dbReference>
<comment type="catalytic activity">
    <reaction evidence="24">
        <text>tetradecanoyl-CoA + oxidized [electron-transfer flavoprotein] + H(+) = (2E)-tetradecenoyl-CoA + reduced [electron-transfer flavoprotein]</text>
        <dbReference type="Rhea" id="RHEA:47316"/>
        <dbReference type="Rhea" id="RHEA-COMP:10685"/>
        <dbReference type="Rhea" id="RHEA-COMP:10686"/>
        <dbReference type="ChEBI" id="CHEBI:15378"/>
        <dbReference type="ChEBI" id="CHEBI:57385"/>
        <dbReference type="ChEBI" id="CHEBI:57692"/>
        <dbReference type="ChEBI" id="CHEBI:58307"/>
        <dbReference type="ChEBI" id="CHEBI:61405"/>
    </reaction>
    <physiologicalReaction direction="left-to-right" evidence="24">
        <dbReference type="Rhea" id="RHEA:47317"/>
    </physiologicalReaction>
</comment>
<comment type="catalytic activity">
    <reaction evidence="27">
        <text>octadecanoyl-CoA + oxidized [electron-transfer flavoprotein] + H(+) = (2E)-octadecenoyl-CoA + reduced [electron-transfer flavoprotein]</text>
        <dbReference type="Rhea" id="RHEA:47240"/>
        <dbReference type="Rhea" id="RHEA-COMP:10685"/>
        <dbReference type="Rhea" id="RHEA-COMP:10686"/>
        <dbReference type="ChEBI" id="CHEBI:15378"/>
        <dbReference type="ChEBI" id="CHEBI:57394"/>
        <dbReference type="ChEBI" id="CHEBI:57692"/>
        <dbReference type="ChEBI" id="CHEBI:58307"/>
        <dbReference type="ChEBI" id="CHEBI:71412"/>
    </reaction>
    <physiologicalReaction direction="left-to-right" evidence="27">
        <dbReference type="Rhea" id="RHEA:47241"/>
    </physiologicalReaction>
</comment>
<dbReference type="PANTHER" id="PTHR43884:SF11">
    <property type="entry name" value="VERY LONG-CHAIN SPECIFIC ACYL-COA DEHYDROGENASE, MITOCHONDRIAL"/>
    <property type="match status" value="1"/>
</dbReference>
<accession>A0A9P1IEQ6</accession>
<dbReference type="Proteomes" id="UP001152747">
    <property type="component" value="Unassembled WGS sequence"/>
</dbReference>
<comment type="function">
    <text evidence="19">Very long-chain specific acyl-CoA dehydrogenase is one of the acyl-CoA dehydrogenases that catalyze the first step of mitochondrial fatty acid beta-oxidation, an aerobic process breaking down fatty acids into acetyl-CoA and allowing the production of energy from fats. The first step of fatty acid beta-oxidation consists in the removal of one hydrogen from C-2 and C-3 of the straight-chain fatty acyl-CoA thioester, resulting in the formation of trans-2-enoyl-CoA. Among the different mitochondrial acyl-CoA dehydrogenases, very long-chain specific acyl-CoA dehydrogenase acts specifically on acyl-CoAs with saturated 12 to 24 carbons long primary chains.</text>
</comment>
<evidence type="ECO:0000256" key="12">
    <source>
        <dbReference type="ARBA" id="ARBA00022990"/>
    </source>
</evidence>
<keyword evidence="6 28" id="KW-0285">Flavoprotein</keyword>
<feature type="domain" description="Acyl-CoA oxidase/dehydrogenase middle" evidence="30">
    <location>
        <begin position="181"/>
        <end position="282"/>
    </location>
</feature>
<dbReference type="AlphaFoldDB" id="A0A9P1IEQ6"/>
<comment type="similarity">
    <text evidence="4 28">Belongs to the acyl-CoA dehydrogenase family.</text>
</comment>
<evidence type="ECO:0000256" key="3">
    <source>
        <dbReference type="ARBA" id="ARBA00005198"/>
    </source>
</evidence>
<evidence type="ECO:0000256" key="25">
    <source>
        <dbReference type="ARBA" id="ARBA00049050"/>
    </source>
</evidence>
<evidence type="ECO:0000256" key="22">
    <source>
        <dbReference type="ARBA" id="ARBA00047916"/>
    </source>
</evidence>
<keyword evidence="10" id="KW-0276">Fatty acid metabolism</keyword>
<evidence type="ECO:0000313" key="33">
    <source>
        <dbReference type="EMBL" id="CAI5441882.1"/>
    </source>
</evidence>
<dbReference type="Pfam" id="PF00441">
    <property type="entry name" value="Acyl-CoA_dh_1"/>
    <property type="match status" value="1"/>
</dbReference>
<keyword evidence="7" id="KW-0999">Mitochondrion inner membrane</keyword>
<feature type="domain" description="ACAD9/ACADV-like C-terminal" evidence="32">
    <location>
        <begin position="487"/>
        <end position="605"/>
    </location>
</feature>
<dbReference type="FunFam" id="1.10.540.10:FF:000001">
    <property type="entry name" value="Very long-chain-specific acyl-CoA dehydrogenase, mitochondrial"/>
    <property type="match status" value="1"/>
</dbReference>
<evidence type="ECO:0000256" key="11">
    <source>
        <dbReference type="ARBA" id="ARBA00022946"/>
    </source>
</evidence>
<keyword evidence="8" id="KW-0702">S-nitrosylation</keyword>
<gene>
    <name evidence="33" type="ORF">CAMP_LOCUS4519</name>
</gene>
<dbReference type="FunFam" id="2.40.110.10:FF:000006">
    <property type="entry name" value="very long-chain specific acyl-CoA dehydrogenase, mitochondrial"/>
    <property type="match status" value="1"/>
</dbReference>
<evidence type="ECO:0000256" key="14">
    <source>
        <dbReference type="ARBA" id="ARBA00023098"/>
    </source>
</evidence>
<evidence type="ECO:0000259" key="29">
    <source>
        <dbReference type="Pfam" id="PF00441"/>
    </source>
</evidence>
<dbReference type="InterPro" id="IPR036250">
    <property type="entry name" value="AcylCo_DH-like_C"/>
</dbReference>
<evidence type="ECO:0000256" key="5">
    <source>
        <dbReference type="ARBA" id="ARBA00022553"/>
    </source>
</evidence>
<comment type="subcellular location">
    <subcellularLocation>
        <location evidence="2">Mitochondrion inner membrane</location>
        <topology evidence="2">Peripheral membrane protein</topology>
    </subcellularLocation>
</comment>
<evidence type="ECO:0000256" key="15">
    <source>
        <dbReference type="ARBA" id="ARBA00023128"/>
    </source>
</evidence>
<evidence type="ECO:0000256" key="16">
    <source>
        <dbReference type="ARBA" id="ARBA00023136"/>
    </source>
</evidence>
<keyword evidence="11" id="KW-0809">Transit peptide</keyword>
<dbReference type="InterPro" id="IPR046373">
    <property type="entry name" value="Acyl-CoA_Oxase/DH_mid-dom_sf"/>
</dbReference>
<evidence type="ECO:0000256" key="19">
    <source>
        <dbReference type="ARBA" id="ARBA00045422"/>
    </source>
</evidence>
<name>A0A9P1IEQ6_9PELO</name>
<feature type="domain" description="Acyl-CoA dehydrogenase/oxidase N-terminal" evidence="31">
    <location>
        <begin position="86"/>
        <end position="176"/>
    </location>
</feature>
<dbReference type="InterPro" id="IPR009075">
    <property type="entry name" value="AcylCo_DH/oxidase_C"/>
</dbReference>
<evidence type="ECO:0000256" key="27">
    <source>
        <dbReference type="ARBA" id="ARBA00049224"/>
    </source>
</evidence>
<comment type="catalytic activity">
    <reaction evidence="23">
        <text>tetracosanoyl-CoA + oxidized [electron-transfer flavoprotein] + H(+) = (2E)-tetracosenoyl-CoA + reduced [electron-transfer flavoprotein]</text>
        <dbReference type="Rhea" id="RHEA:47232"/>
        <dbReference type="Rhea" id="RHEA-COMP:10685"/>
        <dbReference type="Rhea" id="RHEA-COMP:10686"/>
        <dbReference type="ChEBI" id="CHEBI:15378"/>
        <dbReference type="ChEBI" id="CHEBI:57692"/>
        <dbReference type="ChEBI" id="CHEBI:58307"/>
        <dbReference type="ChEBI" id="CHEBI:65052"/>
        <dbReference type="ChEBI" id="CHEBI:74693"/>
    </reaction>
    <physiologicalReaction direction="left-to-right" evidence="23">
        <dbReference type="Rhea" id="RHEA:47233"/>
    </physiologicalReaction>
</comment>
<dbReference type="Gene3D" id="2.40.110.10">
    <property type="entry name" value="Butyryl-CoA Dehydrogenase, subunit A, domain 2"/>
    <property type="match status" value="1"/>
</dbReference>
<comment type="caution">
    <text evidence="33">The sequence shown here is derived from an EMBL/GenBank/DDBJ whole genome shotgun (WGS) entry which is preliminary data.</text>
</comment>
<dbReference type="GO" id="GO:0017099">
    <property type="term" value="F:very-long-chain fatty acyl-CoA dehydrogenase activity"/>
    <property type="evidence" value="ECO:0007669"/>
    <property type="project" value="UniProtKB-EC"/>
</dbReference>
<dbReference type="InterPro" id="IPR013786">
    <property type="entry name" value="AcylCoA_DH/ox_N"/>
</dbReference>
<dbReference type="Pfam" id="PF21343">
    <property type="entry name" value="ACAD9-ACADV_C"/>
    <property type="match status" value="1"/>
</dbReference>
<keyword evidence="15" id="KW-0496">Mitochondrion</keyword>
<comment type="subunit">
    <text evidence="20">Homodimer. Homodimerizes after import into the mitochondrion.</text>
</comment>
<evidence type="ECO:0000259" key="32">
    <source>
        <dbReference type="Pfam" id="PF21343"/>
    </source>
</evidence>
<keyword evidence="12" id="KW-0007">Acetylation</keyword>
<dbReference type="CDD" id="cd01161">
    <property type="entry name" value="VLCAD"/>
    <property type="match status" value="1"/>
</dbReference>
<comment type="pathway">
    <text evidence="3">Lipid metabolism; mitochondrial fatty acid beta-oxidation.</text>
</comment>
<evidence type="ECO:0000256" key="8">
    <source>
        <dbReference type="ARBA" id="ARBA00022799"/>
    </source>
</evidence>
<evidence type="ECO:0000256" key="1">
    <source>
        <dbReference type="ARBA" id="ARBA00001974"/>
    </source>
</evidence>
<dbReference type="Gene3D" id="1.10.540.10">
    <property type="entry name" value="Acyl-CoA dehydrogenase/oxidase, N-terminal domain"/>
    <property type="match status" value="1"/>
</dbReference>
<evidence type="ECO:0000256" key="24">
    <source>
        <dbReference type="ARBA" id="ARBA00049038"/>
    </source>
</evidence>
<comment type="cofactor">
    <cofactor evidence="1 28">
        <name>FAD</name>
        <dbReference type="ChEBI" id="CHEBI:57692"/>
    </cofactor>
</comment>
<feature type="domain" description="Acyl-CoA dehydrogenase/oxidase C-terminal" evidence="29">
    <location>
        <begin position="294"/>
        <end position="440"/>
    </location>
</feature>
<dbReference type="PROSITE" id="PS00073">
    <property type="entry name" value="ACYL_COA_DH_2"/>
    <property type="match status" value="1"/>
</dbReference>
<evidence type="ECO:0000256" key="23">
    <source>
        <dbReference type="ARBA" id="ARBA00048086"/>
    </source>
</evidence>
<evidence type="ECO:0000256" key="13">
    <source>
        <dbReference type="ARBA" id="ARBA00023002"/>
    </source>
</evidence>
<dbReference type="Pfam" id="PF02771">
    <property type="entry name" value="Acyl-CoA_dh_N"/>
    <property type="match status" value="1"/>
</dbReference>
<proteinExistence type="inferred from homology"/>
<evidence type="ECO:0000259" key="30">
    <source>
        <dbReference type="Pfam" id="PF02770"/>
    </source>
</evidence>
<dbReference type="EC" id="1.3.8.9" evidence="17"/>
<comment type="catalytic activity">
    <reaction evidence="22">
        <text>oxidized [electron-transfer flavoprotein] + hexadecanoyl-CoA + H(+) = (2E)-hexadecenoyl-CoA + reduced [electron-transfer flavoprotein]</text>
        <dbReference type="Rhea" id="RHEA:43448"/>
        <dbReference type="Rhea" id="RHEA-COMP:10685"/>
        <dbReference type="Rhea" id="RHEA-COMP:10686"/>
        <dbReference type="ChEBI" id="CHEBI:15378"/>
        <dbReference type="ChEBI" id="CHEBI:57379"/>
        <dbReference type="ChEBI" id="CHEBI:57692"/>
        <dbReference type="ChEBI" id="CHEBI:58307"/>
        <dbReference type="ChEBI" id="CHEBI:61526"/>
    </reaction>
    <physiologicalReaction direction="left-to-right" evidence="22">
        <dbReference type="Rhea" id="RHEA:43449"/>
    </physiologicalReaction>
</comment>
<evidence type="ECO:0000256" key="10">
    <source>
        <dbReference type="ARBA" id="ARBA00022832"/>
    </source>
</evidence>
<comment type="catalytic activity">
    <reaction evidence="26">
        <text>eicosanoyl-CoA + oxidized [electron-transfer flavoprotein] + H(+) = (2E)-eicosenoyl-CoA + reduced [electron-transfer flavoprotein]</text>
        <dbReference type="Rhea" id="RHEA:47236"/>
        <dbReference type="Rhea" id="RHEA-COMP:10685"/>
        <dbReference type="Rhea" id="RHEA-COMP:10686"/>
        <dbReference type="ChEBI" id="CHEBI:15378"/>
        <dbReference type="ChEBI" id="CHEBI:57380"/>
        <dbReference type="ChEBI" id="CHEBI:57692"/>
        <dbReference type="ChEBI" id="CHEBI:58307"/>
        <dbReference type="ChEBI" id="CHEBI:74691"/>
    </reaction>
    <physiologicalReaction direction="left-to-right" evidence="26">
        <dbReference type="Rhea" id="RHEA:47237"/>
    </physiologicalReaction>
</comment>
<dbReference type="InterPro" id="IPR006089">
    <property type="entry name" value="Acyl-CoA_DH_CS"/>
</dbReference>